<protein>
    <submittedName>
        <fullName evidence="2">Uncharacterized protein</fullName>
    </submittedName>
</protein>
<reference evidence="2 3" key="1">
    <citation type="submission" date="2019-09" db="EMBL/GenBank/DDBJ databases">
        <title>Genome sequence of Rhodovastum atsumiense, a diverse member of the Acetobacteraceae family of non-sulfur purple photosynthetic bacteria.</title>
        <authorList>
            <person name="Meyer T."/>
            <person name="Kyndt J."/>
        </authorList>
    </citation>
    <scope>NUCLEOTIDE SEQUENCE [LARGE SCALE GENOMIC DNA]</scope>
    <source>
        <strain evidence="2 3">DSM 21279</strain>
    </source>
</reference>
<dbReference type="OrthoDB" id="7285850at2"/>
<feature type="region of interest" description="Disordered" evidence="1">
    <location>
        <begin position="351"/>
        <end position="383"/>
    </location>
</feature>
<name>A0A5M6ISP9_9PROT</name>
<evidence type="ECO:0000313" key="3">
    <source>
        <dbReference type="Proteomes" id="UP000325255"/>
    </source>
</evidence>
<organism evidence="2 3">
    <name type="scientific">Rhodovastum atsumiense</name>
    <dbReference type="NCBI Taxonomy" id="504468"/>
    <lineage>
        <taxon>Bacteria</taxon>
        <taxon>Pseudomonadati</taxon>
        <taxon>Pseudomonadota</taxon>
        <taxon>Alphaproteobacteria</taxon>
        <taxon>Acetobacterales</taxon>
        <taxon>Acetobacteraceae</taxon>
        <taxon>Rhodovastum</taxon>
    </lineage>
</organism>
<keyword evidence="3" id="KW-1185">Reference proteome</keyword>
<accession>A0A5M6ISP9</accession>
<evidence type="ECO:0000313" key="2">
    <source>
        <dbReference type="EMBL" id="KAA5610867.1"/>
    </source>
</evidence>
<dbReference type="Proteomes" id="UP000325255">
    <property type="component" value="Unassembled WGS sequence"/>
</dbReference>
<dbReference type="RefSeq" id="WP_150042150.1">
    <property type="nucleotide sequence ID" value="NZ_OW485601.1"/>
</dbReference>
<dbReference type="EMBL" id="VWPK01000027">
    <property type="protein sequence ID" value="KAA5610867.1"/>
    <property type="molecule type" value="Genomic_DNA"/>
</dbReference>
<dbReference type="AlphaFoldDB" id="A0A5M6ISP9"/>
<comment type="caution">
    <text evidence="2">The sequence shown here is derived from an EMBL/GenBank/DDBJ whole genome shotgun (WGS) entry which is preliminary data.</text>
</comment>
<sequence>MPTPVTKQQFQFVYSYRTSGDSYFGSVIDDGSQGLRTGRTIAGKDGTYTIGASTPADAGAAVGTVQVTSYFRAAAARTLETIGGQSGQSPSGTAGLGSERDRPLFLPDVSFGPSTPLSAHSRVYGFIFTYPDGNSYEGEVGDDGRYGYQPGKVIPTGQGSYLITDVVAFDRIAPGQVRVHSYSDARTGTTYTLPQTGGTTANAAGLGSERARLPQSAGGGALGLGGRLEPHLPLTNSSGAIYVWTGGTHGAFNDPANWQDIRTHGMARQAPGANDIAWFAGGTAEVTGAVNRASLLVDKGARVTLRGTPQDSHVVGRMAVIDGGRLTIRGAKLGRGGDIVIGPGSVLDISRRTALPPRGNDDTAGRFESLTLQGPAGSRPGGRLDLGEPDLALNSIWGPVNRNAGSGNSFDAAAGISGSGDFLPPFTDQPEPIVTPLTGPLPWPDVMTTIDFGTVHVGETVLKGFGIENGSGNAGPELYGAVQSAAHGGSVTDPRLSGAGTIAQDFTINGRGGLARYPIILHATTAGPLRGQAVHIAYGAGVKIDGGRYFDGGQTLPITGKVLNHAAPAFIAQSGPGRLSHSGNAWTLDLGTLHVGDTDKLVSLAVANAAAGPSDLLSGNFSVAENPGIRVNGANSFAGLEAEELRGGLRIMASAAAPPGAHSATLVLHPTGSNASGYAAALPDQTLTVRDVVVA</sequence>
<evidence type="ECO:0000256" key="1">
    <source>
        <dbReference type="SAM" id="MobiDB-lite"/>
    </source>
</evidence>
<proteinExistence type="predicted"/>
<gene>
    <name evidence="2" type="ORF">F1189_17485</name>
</gene>